<dbReference type="HOGENOM" id="CLU_002507_1_0_1"/>
<feature type="compositionally biased region" description="Pro residues" evidence="3">
    <location>
        <begin position="422"/>
        <end position="432"/>
    </location>
</feature>
<evidence type="ECO:0000259" key="4">
    <source>
        <dbReference type="Pfam" id="PF03915"/>
    </source>
</evidence>
<evidence type="ECO:0000256" key="1">
    <source>
        <dbReference type="ARBA" id="ARBA00023054"/>
    </source>
</evidence>
<feature type="compositionally biased region" description="Low complexity" evidence="3">
    <location>
        <begin position="555"/>
        <end position="568"/>
    </location>
</feature>
<dbReference type="Proteomes" id="UP000014500">
    <property type="component" value="Unassembled WGS sequence"/>
</dbReference>
<evidence type="ECO:0000313" key="5">
    <source>
        <dbReference type="EnsemblMetazoa" id="SMAR001716-PA"/>
    </source>
</evidence>
<dbReference type="Gene3D" id="1.20.58.1540">
    <property type="entry name" value="Actin interacting protein 3, C-terminal domain"/>
    <property type="match status" value="2"/>
</dbReference>
<keyword evidence="6" id="KW-1185">Reference proteome</keyword>
<feature type="region of interest" description="Disordered" evidence="3">
    <location>
        <begin position="549"/>
        <end position="634"/>
    </location>
</feature>
<dbReference type="InterPro" id="IPR051825">
    <property type="entry name" value="SRCIN1"/>
</dbReference>
<dbReference type="InterPro" id="IPR022782">
    <property type="entry name" value="AIP3-like_C"/>
</dbReference>
<protein>
    <recommendedName>
        <fullName evidence="4">Actin interacting protein 3-like C-terminal domain-containing protein</fullName>
    </recommendedName>
</protein>
<feature type="compositionally biased region" description="Polar residues" evidence="3">
    <location>
        <begin position="624"/>
        <end position="634"/>
    </location>
</feature>
<accession>T1IL96</accession>
<dbReference type="EMBL" id="JH430755">
    <property type="status" value="NOT_ANNOTATED_CDS"/>
    <property type="molecule type" value="Genomic_DNA"/>
</dbReference>
<feature type="compositionally biased region" description="Polar residues" evidence="3">
    <location>
        <begin position="406"/>
        <end position="416"/>
    </location>
</feature>
<organism evidence="5 6">
    <name type="scientific">Strigamia maritima</name>
    <name type="common">European centipede</name>
    <name type="synonym">Geophilus maritimus</name>
    <dbReference type="NCBI Taxonomy" id="126957"/>
    <lineage>
        <taxon>Eukaryota</taxon>
        <taxon>Metazoa</taxon>
        <taxon>Ecdysozoa</taxon>
        <taxon>Arthropoda</taxon>
        <taxon>Myriapoda</taxon>
        <taxon>Chilopoda</taxon>
        <taxon>Pleurostigmophora</taxon>
        <taxon>Geophilomorpha</taxon>
        <taxon>Linotaeniidae</taxon>
        <taxon>Strigamia</taxon>
    </lineage>
</organism>
<keyword evidence="1 2" id="KW-0175">Coiled coil</keyword>
<reference evidence="5" key="2">
    <citation type="submission" date="2015-02" db="UniProtKB">
        <authorList>
            <consortium name="EnsemblMetazoa"/>
        </authorList>
    </citation>
    <scope>IDENTIFICATION</scope>
</reference>
<dbReference type="PANTHER" id="PTHR22741:SF10">
    <property type="entry name" value="COILED-COIL DOMAIN-CONTAINING PROTEIN CG32809"/>
    <property type="match status" value="1"/>
</dbReference>
<proteinExistence type="predicted"/>
<dbReference type="Pfam" id="PF03915">
    <property type="entry name" value="AIP3"/>
    <property type="match status" value="1"/>
</dbReference>
<feature type="region of interest" description="Disordered" evidence="3">
    <location>
        <begin position="385"/>
        <end position="481"/>
    </location>
</feature>
<feature type="compositionally biased region" description="Basic and acidic residues" evidence="3">
    <location>
        <begin position="434"/>
        <end position="458"/>
    </location>
</feature>
<dbReference type="STRING" id="126957.T1IL96"/>
<feature type="domain" description="Actin interacting protein 3-like C-terminal" evidence="4">
    <location>
        <begin position="223"/>
        <end position="297"/>
    </location>
</feature>
<dbReference type="PANTHER" id="PTHR22741">
    <property type="entry name" value="P140CAP/SNIP-RELATED"/>
    <property type="match status" value="1"/>
</dbReference>
<feature type="compositionally biased region" description="Polar residues" evidence="3">
    <location>
        <begin position="599"/>
        <end position="613"/>
    </location>
</feature>
<dbReference type="OMA" id="PVDYMSE"/>
<sequence>MWATRNAYMGSGWDCGFNLANSRFSSSIIKLPISASSEQGYSAPSGGLKPSDWSDVDGGINGRRFRPVKQREEPRRHTVAGEALKAKIAADSAIVNMDVEATKSSSESGDPQKDIILGHLQHRFPEYASTIAGHKDQFATMPNPHHYDNREWPRIPMVHGHIYGQRGHSMYQPPSSLYDDDPGIMSEVETSATGFRRGGKQRSSLPVVRTPIKTLERPLGLVFLQYRSETKRALLPNEITSVDTVKALFVRSFPKQLTMKYLDSTHIHIYIHDQSQDMFYELEDLRDIRDRTVLRIYEQDLNGGGGGTPSNWEQDTSYFSEPEFDSDYQHQHIHRSKKSPATPAGSYYASMTTPYPPNLSVAHMATLPRSGTPIRTYSPAPAMLEKQKSQTLPPPGPINPPPKPQRTYQQPVTPMSKSMRATPPPQGLPLPAPLDRHHQQTHESGYHSSPERRMDHHRSVPSYLTPTSTYEEPYYGDRGYGSRSGSVTPIIDEEARLRMQMMERQLANLTGLVHKALTTGRQPSITRDVELNLNREQIQLPSLGTGLEAQTARDSAVPVAAPTASPTTRTDELRSEAKPVLRQSSKEERSVSFSEDPPSMSSPTHSKQHTPQLSVEKPTKSAIKPSSRQSSLTEVQLTPEMYNQLRLFKKKTKEMRLEVRNLRRMSQAQAINIKETIRETFLKIKVMLAAIQVNDKVQTERLRITREEELYSQDVKRLEKDLGELESAVEELRNNVINRRCRVNQSDVESMALVLSRSSKTVADLKGKSKSGLQIQPALRIPCFSPPTARFPSLQESLKTVMTAEMEVVVQEEKFLKDEPERLENALRRCKKLTGTLVTLKRRVCFLSVNLSKNGSSSSIFVVCMT</sequence>
<evidence type="ECO:0000313" key="6">
    <source>
        <dbReference type="Proteomes" id="UP000014500"/>
    </source>
</evidence>
<reference evidence="6" key="1">
    <citation type="submission" date="2011-05" db="EMBL/GenBank/DDBJ databases">
        <authorList>
            <person name="Richards S.R."/>
            <person name="Qu J."/>
            <person name="Jiang H."/>
            <person name="Jhangiani S.N."/>
            <person name="Agravi P."/>
            <person name="Goodspeed R."/>
            <person name="Gross S."/>
            <person name="Mandapat C."/>
            <person name="Jackson L."/>
            <person name="Mathew T."/>
            <person name="Pu L."/>
            <person name="Thornton R."/>
            <person name="Saada N."/>
            <person name="Wilczek-Boney K.B."/>
            <person name="Lee S."/>
            <person name="Kovar C."/>
            <person name="Wu Y."/>
            <person name="Scherer S.E."/>
            <person name="Worley K.C."/>
            <person name="Muzny D.M."/>
            <person name="Gibbs R."/>
        </authorList>
    </citation>
    <scope>NUCLEOTIDE SEQUENCE</scope>
    <source>
        <strain evidence="6">Brora</strain>
    </source>
</reference>
<dbReference type="eggNOG" id="ENOG502QUBF">
    <property type="taxonomic scope" value="Eukaryota"/>
</dbReference>
<feature type="coiled-coil region" evidence="2">
    <location>
        <begin position="708"/>
        <end position="735"/>
    </location>
</feature>
<dbReference type="EnsemblMetazoa" id="SMAR001716-RA">
    <property type="protein sequence ID" value="SMAR001716-PA"/>
    <property type="gene ID" value="SMAR001716"/>
</dbReference>
<feature type="compositionally biased region" description="Basic and acidic residues" evidence="3">
    <location>
        <begin position="569"/>
        <end position="590"/>
    </location>
</feature>
<name>T1IL96_STRMM</name>
<dbReference type="GO" id="GO:0005737">
    <property type="term" value="C:cytoplasm"/>
    <property type="evidence" value="ECO:0007669"/>
    <property type="project" value="TreeGrafter"/>
</dbReference>
<evidence type="ECO:0000256" key="3">
    <source>
        <dbReference type="SAM" id="MobiDB-lite"/>
    </source>
</evidence>
<evidence type="ECO:0000256" key="2">
    <source>
        <dbReference type="SAM" id="Coils"/>
    </source>
</evidence>
<dbReference type="PhylomeDB" id="T1IL96"/>
<feature type="compositionally biased region" description="Pro residues" evidence="3">
    <location>
        <begin position="392"/>
        <end position="404"/>
    </location>
</feature>
<dbReference type="AlphaFoldDB" id="T1IL96"/>